<evidence type="ECO:0000313" key="7">
    <source>
        <dbReference type="Proteomes" id="UP000050794"/>
    </source>
</evidence>
<keyword evidence="2 5" id="KW-0812">Transmembrane</keyword>
<evidence type="ECO:0000256" key="3">
    <source>
        <dbReference type="ARBA" id="ARBA00022989"/>
    </source>
</evidence>
<reference evidence="6 7" key="2">
    <citation type="submission" date="2018-11" db="EMBL/GenBank/DDBJ databases">
        <authorList>
            <consortium name="Pathogen Informatics"/>
        </authorList>
    </citation>
    <scope>NUCLEOTIDE SEQUENCE [LARGE SCALE GENOMIC DNA]</scope>
</reference>
<organism evidence="7 8">
    <name type="scientific">Toxocara canis</name>
    <name type="common">Canine roundworm</name>
    <dbReference type="NCBI Taxonomy" id="6265"/>
    <lineage>
        <taxon>Eukaryota</taxon>
        <taxon>Metazoa</taxon>
        <taxon>Ecdysozoa</taxon>
        <taxon>Nematoda</taxon>
        <taxon>Chromadorea</taxon>
        <taxon>Rhabditida</taxon>
        <taxon>Spirurina</taxon>
        <taxon>Ascaridomorpha</taxon>
        <taxon>Ascaridoidea</taxon>
        <taxon>Toxocaridae</taxon>
        <taxon>Toxocara</taxon>
    </lineage>
</organism>
<feature type="transmembrane region" description="Helical" evidence="5">
    <location>
        <begin position="174"/>
        <end position="195"/>
    </location>
</feature>
<keyword evidence="7" id="KW-1185">Reference proteome</keyword>
<dbReference type="Proteomes" id="UP000050794">
    <property type="component" value="Unassembled WGS sequence"/>
</dbReference>
<dbReference type="GO" id="GO:0005765">
    <property type="term" value="C:lysosomal membrane"/>
    <property type="evidence" value="ECO:0007669"/>
    <property type="project" value="TreeGrafter"/>
</dbReference>
<keyword evidence="3 5" id="KW-1133">Transmembrane helix</keyword>
<dbReference type="AlphaFoldDB" id="A0A183UN88"/>
<dbReference type="InterPro" id="IPR051115">
    <property type="entry name" value="LAPTM_transporter"/>
</dbReference>
<protein>
    <submittedName>
        <fullName evidence="6 8">Uncharacterized protein</fullName>
    </submittedName>
</protein>
<accession>A0A183UN88</accession>
<evidence type="ECO:0000313" key="8">
    <source>
        <dbReference type="WBParaSite" id="TCNE_0000995801-mRNA-1"/>
    </source>
</evidence>
<feature type="transmembrane region" description="Helical" evidence="5">
    <location>
        <begin position="133"/>
        <end position="154"/>
    </location>
</feature>
<evidence type="ECO:0000256" key="4">
    <source>
        <dbReference type="ARBA" id="ARBA00023136"/>
    </source>
</evidence>
<evidence type="ECO:0000256" key="1">
    <source>
        <dbReference type="ARBA" id="ARBA00004127"/>
    </source>
</evidence>
<evidence type="ECO:0000256" key="2">
    <source>
        <dbReference type="ARBA" id="ARBA00022692"/>
    </source>
</evidence>
<feature type="transmembrane region" description="Helical" evidence="5">
    <location>
        <begin position="104"/>
        <end position="126"/>
    </location>
</feature>
<dbReference type="PANTHER" id="PTHR12479">
    <property type="entry name" value="LYSOSOMAL-ASSOCIATED TRANSMEMBRANE PROTEIN"/>
    <property type="match status" value="1"/>
</dbReference>
<comment type="subcellular location">
    <subcellularLocation>
        <location evidence="1">Endomembrane system</location>
        <topology evidence="1">Multi-pass membrane protein</topology>
    </subcellularLocation>
</comment>
<reference evidence="8" key="1">
    <citation type="submission" date="2016-06" db="UniProtKB">
        <authorList>
            <consortium name="WormBaseParasite"/>
        </authorList>
    </citation>
    <scope>IDENTIFICATION</scope>
</reference>
<dbReference type="GO" id="GO:0012505">
    <property type="term" value="C:endomembrane system"/>
    <property type="evidence" value="ECO:0007669"/>
    <property type="project" value="UniProtKB-SubCell"/>
</dbReference>
<gene>
    <name evidence="6" type="ORF">TCNE_LOCUS9958</name>
</gene>
<keyword evidence="4 5" id="KW-0472">Membrane</keyword>
<evidence type="ECO:0000256" key="5">
    <source>
        <dbReference type="SAM" id="Phobius"/>
    </source>
</evidence>
<feature type="transmembrane region" description="Helical" evidence="5">
    <location>
        <begin position="63"/>
        <end position="84"/>
    </location>
</feature>
<sequence length="251" mass="28850">MKVLGIDKRELLTPDKEFDMPKTHSFTHEHQRLSNSMEELWDANADKYKCCCRLIHVTRASLYIAYIQMLVTSVFTIFFTYYYVQAVKGNLPAEHWISQLGERYITSLLFAVSLQLILGAMVIHGVYTERRAFLLPFIVFAFIAIIFGFTQIASDFFHFIYVSSSHPAYDNNQFFSHVIGTMVHLWCVSIVWRCYGFLGDKKVARQIGEQLSATRVAFHYADIPYGYVAMPQPPPYAETVISADKQPITVS</sequence>
<dbReference type="PANTHER" id="PTHR12479:SF13">
    <property type="entry name" value="DUF4149 DOMAIN-CONTAINING PROTEIN"/>
    <property type="match status" value="1"/>
</dbReference>
<proteinExistence type="predicted"/>
<name>A0A183UN88_TOXCA</name>
<evidence type="ECO:0000313" key="6">
    <source>
        <dbReference type="EMBL" id="VDM41279.1"/>
    </source>
</evidence>
<dbReference type="WBParaSite" id="TCNE_0000995801-mRNA-1">
    <property type="protein sequence ID" value="TCNE_0000995801-mRNA-1"/>
    <property type="gene ID" value="TCNE_0000995801"/>
</dbReference>
<dbReference type="EMBL" id="UYWY01020339">
    <property type="protein sequence ID" value="VDM41279.1"/>
    <property type="molecule type" value="Genomic_DNA"/>
</dbReference>